<dbReference type="Proteomes" id="UP000299102">
    <property type="component" value="Unassembled WGS sequence"/>
</dbReference>
<proteinExistence type="predicted"/>
<accession>A0A4C1ZWX9</accession>
<dbReference type="EMBL" id="BGZK01002180">
    <property type="protein sequence ID" value="GBP91549.1"/>
    <property type="molecule type" value="Genomic_DNA"/>
</dbReference>
<feature type="compositionally biased region" description="Acidic residues" evidence="1">
    <location>
        <begin position="55"/>
        <end position="69"/>
    </location>
</feature>
<protein>
    <submittedName>
        <fullName evidence="2">Uncharacterized protein</fullName>
    </submittedName>
</protein>
<evidence type="ECO:0000313" key="3">
    <source>
        <dbReference type="Proteomes" id="UP000299102"/>
    </source>
</evidence>
<reference evidence="2 3" key="1">
    <citation type="journal article" date="2019" name="Commun. Biol.">
        <title>The bagworm genome reveals a unique fibroin gene that provides high tensile strength.</title>
        <authorList>
            <person name="Kono N."/>
            <person name="Nakamura H."/>
            <person name="Ohtoshi R."/>
            <person name="Tomita M."/>
            <person name="Numata K."/>
            <person name="Arakawa K."/>
        </authorList>
    </citation>
    <scope>NUCLEOTIDE SEQUENCE [LARGE SCALE GENOMIC DNA]</scope>
</reference>
<organism evidence="2 3">
    <name type="scientific">Eumeta variegata</name>
    <name type="common">Bagworm moth</name>
    <name type="synonym">Eumeta japonica</name>
    <dbReference type="NCBI Taxonomy" id="151549"/>
    <lineage>
        <taxon>Eukaryota</taxon>
        <taxon>Metazoa</taxon>
        <taxon>Ecdysozoa</taxon>
        <taxon>Arthropoda</taxon>
        <taxon>Hexapoda</taxon>
        <taxon>Insecta</taxon>
        <taxon>Pterygota</taxon>
        <taxon>Neoptera</taxon>
        <taxon>Endopterygota</taxon>
        <taxon>Lepidoptera</taxon>
        <taxon>Glossata</taxon>
        <taxon>Ditrysia</taxon>
        <taxon>Tineoidea</taxon>
        <taxon>Psychidae</taxon>
        <taxon>Oiketicinae</taxon>
        <taxon>Eumeta</taxon>
    </lineage>
</organism>
<sequence>MSHRLTENQISQIKHDFCDFESEGIGDTPQENILEEVGDISDRESIHSEHNSASEIEESDDTSTTESTEDTTSNSLYGKTDLNEAKLHHIHLVFDSTTSSKSEQPHGAARLENWRPTEAPP</sequence>
<name>A0A4C1ZWX9_EUMVA</name>
<feature type="region of interest" description="Disordered" evidence="1">
    <location>
        <begin position="96"/>
        <end position="121"/>
    </location>
</feature>
<evidence type="ECO:0000313" key="2">
    <source>
        <dbReference type="EMBL" id="GBP91549.1"/>
    </source>
</evidence>
<gene>
    <name evidence="2" type="ORF">EVAR_66775_1</name>
</gene>
<evidence type="ECO:0000256" key="1">
    <source>
        <dbReference type="SAM" id="MobiDB-lite"/>
    </source>
</evidence>
<comment type="caution">
    <text evidence="2">The sequence shown here is derived from an EMBL/GenBank/DDBJ whole genome shotgun (WGS) entry which is preliminary data.</text>
</comment>
<dbReference type="OrthoDB" id="8069557at2759"/>
<keyword evidence="3" id="KW-1185">Reference proteome</keyword>
<dbReference type="AlphaFoldDB" id="A0A4C1ZWX9"/>
<feature type="compositionally biased region" description="Basic and acidic residues" evidence="1">
    <location>
        <begin position="40"/>
        <end position="52"/>
    </location>
</feature>
<feature type="region of interest" description="Disordered" evidence="1">
    <location>
        <begin position="21"/>
        <end position="80"/>
    </location>
</feature>